<sequence length="99" mass="10179">MRKSDAATVRRDGDALVFSGTLTRDAVASLWKPAVAALDGARRLDLSAVDLVDSAGLALLAELSERAGGAVLQGSPAGLSDLRNAYRLAPGLGFAARDQ</sequence>
<evidence type="ECO:0000313" key="2">
    <source>
        <dbReference type="EMBL" id="GAA4857045.1"/>
    </source>
</evidence>
<gene>
    <name evidence="2" type="ORF">GCM10023332_05930</name>
</gene>
<dbReference type="Pfam" id="PF13466">
    <property type="entry name" value="STAS_2"/>
    <property type="match status" value="1"/>
</dbReference>
<organism evidence="2 3">
    <name type="scientific">Luteimonas vadosa</name>
    <dbReference type="NCBI Taxonomy" id="1165507"/>
    <lineage>
        <taxon>Bacteria</taxon>
        <taxon>Pseudomonadati</taxon>
        <taxon>Pseudomonadota</taxon>
        <taxon>Gammaproteobacteria</taxon>
        <taxon>Lysobacterales</taxon>
        <taxon>Lysobacteraceae</taxon>
        <taxon>Luteimonas</taxon>
    </lineage>
</organism>
<evidence type="ECO:0000259" key="1">
    <source>
        <dbReference type="PROSITE" id="PS50801"/>
    </source>
</evidence>
<dbReference type="RefSeq" id="WP_345293999.1">
    <property type="nucleotide sequence ID" value="NZ_BAABJY010000001.1"/>
</dbReference>
<accession>A0ABP9DQT8</accession>
<evidence type="ECO:0000313" key="3">
    <source>
        <dbReference type="Proteomes" id="UP001501323"/>
    </source>
</evidence>
<dbReference type="InterPro" id="IPR036513">
    <property type="entry name" value="STAS_dom_sf"/>
</dbReference>
<name>A0ABP9DQT8_9GAMM</name>
<dbReference type="SUPFAM" id="SSF52091">
    <property type="entry name" value="SpoIIaa-like"/>
    <property type="match status" value="1"/>
</dbReference>
<dbReference type="Gene3D" id="3.30.750.24">
    <property type="entry name" value="STAS domain"/>
    <property type="match status" value="1"/>
</dbReference>
<dbReference type="PROSITE" id="PS50801">
    <property type="entry name" value="STAS"/>
    <property type="match status" value="1"/>
</dbReference>
<reference evidence="3" key="1">
    <citation type="journal article" date="2019" name="Int. J. Syst. Evol. Microbiol.">
        <title>The Global Catalogue of Microorganisms (GCM) 10K type strain sequencing project: providing services to taxonomists for standard genome sequencing and annotation.</title>
        <authorList>
            <consortium name="The Broad Institute Genomics Platform"/>
            <consortium name="The Broad Institute Genome Sequencing Center for Infectious Disease"/>
            <person name="Wu L."/>
            <person name="Ma J."/>
        </authorList>
    </citation>
    <scope>NUCLEOTIDE SEQUENCE [LARGE SCALE GENOMIC DNA]</scope>
    <source>
        <strain evidence="3">JCM 18392</strain>
    </source>
</reference>
<comment type="caution">
    <text evidence="2">The sequence shown here is derived from an EMBL/GenBank/DDBJ whole genome shotgun (WGS) entry which is preliminary data.</text>
</comment>
<dbReference type="EMBL" id="BAABJY010000001">
    <property type="protein sequence ID" value="GAA4857045.1"/>
    <property type="molecule type" value="Genomic_DNA"/>
</dbReference>
<dbReference type="Proteomes" id="UP001501323">
    <property type="component" value="Unassembled WGS sequence"/>
</dbReference>
<protein>
    <recommendedName>
        <fullName evidence="1">STAS domain-containing protein</fullName>
    </recommendedName>
</protein>
<keyword evidence="3" id="KW-1185">Reference proteome</keyword>
<proteinExistence type="predicted"/>
<dbReference type="InterPro" id="IPR002645">
    <property type="entry name" value="STAS_dom"/>
</dbReference>
<dbReference type="InterPro" id="IPR058548">
    <property type="entry name" value="MlaB-like_STAS"/>
</dbReference>
<feature type="domain" description="STAS" evidence="1">
    <location>
        <begin position="44"/>
        <end position="99"/>
    </location>
</feature>